<gene>
    <name evidence="2" type="ORF">FXN61_08700</name>
</gene>
<evidence type="ECO:0000313" key="3">
    <source>
        <dbReference type="Proteomes" id="UP001515943"/>
    </source>
</evidence>
<keyword evidence="3" id="KW-1185">Reference proteome</keyword>
<name>A0ABX1FE09_9PSEU</name>
<dbReference type="SMART" id="SM00421">
    <property type="entry name" value="HTH_LUXR"/>
    <property type="match status" value="1"/>
</dbReference>
<dbReference type="Pfam" id="PF00196">
    <property type="entry name" value="GerE"/>
    <property type="match status" value="1"/>
</dbReference>
<dbReference type="InterPro" id="IPR016032">
    <property type="entry name" value="Sig_transdc_resp-reg_C-effctor"/>
</dbReference>
<feature type="domain" description="HTH luxR-type" evidence="1">
    <location>
        <begin position="753"/>
        <end position="818"/>
    </location>
</feature>
<accession>A0ABX1FE09</accession>
<dbReference type="EMBL" id="VSRL01000022">
    <property type="protein sequence ID" value="NKE56911.1"/>
    <property type="molecule type" value="Genomic_DNA"/>
</dbReference>
<dbReference type="Proteomes" id="UP001515943">
    <property type="component" value="Unassembled WGS sequence"/>
</dbReference>
<evidence type="ECO:0000259" key="1">
    <source>
        <dbReference type="PROSITE" id="PS50043"/>
    </source>
</evidence>
<reference evidence="2 3" key="1">
    <citation type="submission" date="2019-08" db="EMBL/GenBank/DDBJ databases">
        <title>Lentzea from Indian Himalayas.</title>
        <authorList>
            <person name="Mandal S."/>
            <person name="Mallick Gupta A."/>
            <person name="Maiti P.K."/>
            <person name="Sarkar J."/>
            <person name="Mandal S."/>
        </authorList>
    </citation>
    <scope>NUCLEOTIDE SEQUENCE [LARGE SCALE GENOMIC DNA]</scope>
    <source>
        <strain evidence="2 3">PSKA42</strain>
    </source>
</reference>
<dbReference type="Gene3D" id="1.10.10.10">
    <property type="entry name" value="Winged helix-like DNA-binding domain superfamily/Winged helix DNA-binding domain"/>
    <property type="match status" value="1"/>
</dbReference>
<organism evidence="2 3">
    <name type="scientific">Lentzea indica</name>
    <dbReference type="NCBI Taxonomy" id="2604800"/>
    <lineage>
        <taxon>Bacteria</taxon>
        <taxon>Bacillati</taxon>
        <taxon>Actinomycetota</taxon>
        <taxon>Actinomycetes</taxon>
        <taxon>Pseudonocardiales</taxon>
        <taxon>Pseudonocardiaceae</taxon>
        <taxon>Lentzea</taxon>
    </lineage>
</organism>
<evidence type="ECO:0000313" key="2">
    <source>
        <dbReference type="EMBL" id="NKE56911.1"/>
    </source>
</evidence>
<dbReference type="InterPro" id="IPR036388">
    <property type="entry name" value="WH-like_DNA-bd_sf"/>
</dbReference>
<protein>
    <recommendedName>
        <fullName evidence="1">HTH luxR-type domain-containing protein</fullName>
    </recommendedName>
</protein>
<proteinExistence type="predicted"/>
<dbReference type="SUPFAM" id="SSF46894">
    <property type="entry name" value="C-terminal effector domain of the bipartite response regulators"/>
    <property type="match status" value="1"/>
</dbReference>
<dbReference type="InterPro" id="IPR000792">
    <property type="entry name" value="Tscrpt_reg_LuxR_C"/>
</dbReference>
<dbReference type="CDD" id="cd06170">
    <property type="entry name" value="LuxR_C_like"/>
    <property type="match status" value="1"/>
</dbReference>
<comment type="caution">
    <text evidence="2">The sequence shown here is derived from an EMBL/GenBank/DDBJ whole genome shotgun (WGS) entry which is preliminary data.</text>
</comment>
<dbReference type="RefSeq" id="WP_167972089.1">
    <property type="nucleotide sequence ID" value="NZ_VSRL01000022.1"/>
</dbReference>
<dbReference type="PROSITE" id="PS50043">
    <property type="entry name" value="HTH_LUXR_2"/>
    <property type="match status" value="1"/>
</dbReference>
<sequence length="824" mass="88227">MTGLEVIATALRLARSGAGSLVVLRGPLGCGRSAALKDAKRLAESLDVRVMRATGARQERDFPFGVVHQLTGGELSGSTRPDGLHEVLVTAGLALITVDDLQWADEESLRALACSADRLDRIPVVMVVCVRDGDVWSGSPLVEQVIRQAAHVVQLERPLLAESSRQKLVICLRAQPRWVRSVLDAMAILGDDSDTELIVPLAEVDEVGCMTALRAMDRLGLVDQSAPRFVHRVVREAVEETMAPADRVRLQTRAVRLLHDVGRPAEVVAGRLLAITFAQGLWAVEVLRTAAVLAMERGAPLVAVEHLRRALLEQPQAGRRRATLLVELAAAERGVDRAAAALHLSVGARMVTATRERAAIAARFVPGALVEAPPAVRELVQSIEDELRAARPHDDVLGDLALRIEARSHHAECMAPGRFVRCVDRLGECPDETFPTTSAGRDLLSVRLHCATIASTWRAGDVAASAQRLLAHAPPRPDHVHTPIATLVTTLCAADSVDALSVWLHSALERAVAAKSVTEQVFIEAEQMLVLLHRGRIAAARSLAEKILDTAGTDGLASEVLVTLGSVAWETQDDRLVSRLVPLVEERTRNPALSVVYQMLCGAASVVAMDLKAGLAHLMDAGSQLKELGWRNPVLYPWRSEAARILHRSGDVAAARELAAEQHALAVEWGSAAGVGRALCHLGSMTEGDAGVAMLRQAVSVLEGSANRFELARALWQVGTRTADRHCVERSSAVAVECGESPLVARVESAAGQGDGGCALTGAQQRIVELALAGRSNQEIADFMQVGVRVVEKHLTNAYRKLGVRGRSGLPAALTAIGPFARCR</sequence>